<accession>A0A8B8AEV4</accession>
<sequence>MAAQTTKQCAIQKFAGGTCGISCTFLNDSTVRLAECKKNISNHLKACKLPSGHQSRWAADVPTEGHLISFRCGLFRFQPELIICPSHRYNLGLLWKPSRTCGHPDHKGKKKVTKVVSVELSRKLFQNEGILVPLGTGVCSSCFAIISQNCQENIVNEKHDDHETEQIEHQNIDLCSSSVLLDDPSVHEEEDGNMYSLRPRNQKEEIIVDSQTTASSIEELIDSQSSTWSDTSTTTSSVNNALSILGKGSISPLKSQLTINVEDASNRTIRHYKRKAKQGVDALMESIAPGQGHKLWKILVTESSEGYKPTSNEMDNDLTSLIIKLYNESENNQEKLQLLSMIANRFSKTHLQALIPGLTIWRIDQARAHSFRCGPGSRSMEIKLSSHRHRMDNVKLEHALDFFFSHQFIQVSSYGMRTLKLEDKTVTIPQIIRTTCNSGLVEMYLSLCKEQDFSPLAPSTLFKILASCSAAKKTNLRGLDNIAADGNTSFDFLMSLATKLSNRNVLDKDDMDEVEGMLKKHRIYLKTDYKLHLQRHDRCPDHCISFALSDPKIKEFSCDCTHQHDLVCDRCSLLPEALTILTSRINETTDLTDEEKEEFIRDLESSEFSIEFWKAHILKTVNQDEAKNTILETLDTESVLIIIDWAMKFLPALYREKMTDFFGQKGLSWHVAVVIFKDPENSFKHRTFVHCFHSVKQDWFTVASILENLIEHVKKVMPSVSKVSIRSDNAGCYHCGHLWLSLNGISERTAVKIQSYNYSERQSGKSYCDSKIAHMRCKMRTFVAGGGNIQTANGMQGAIVSGKGVTGCQVSVARIDTSTQQIKSHKWKGVSHISNLQFNEDESITVWKAYNIGTGKTLSKQELMGYSSQQEETGMKVEEDFVGSDISGNIHKKNNNNARNNTTTDVNGSLVEEDSTCPSHVFQCPEIGCVKTYQTHSSLENHVLFGRHEFKLERKSTYDTIKLRWAEVVTDISSEVRNNLEASYNTRNVDNHGNLEKGWALKKEKKAVRFSSDLKEFLTEIFDIGEESGEKVTPSDAAMRIRQARLENGSKRFSVTQYLDAAQITSFFSRLTVSRRKQVQQPRNVLMEDEDLEAILAQIEDQTIRDIALEN</sequence>
<dbReference type="GeneID" id="111101722"/>
<name>A0A8B8AEV4_CRAVI</name>
<dbReference type="PANTHER" id="PTHR33845">
    <property type="entry name" value="C2H2-TYPE DOMAIN-CONTAINING PROTEIN"/>
    <property type="match status" value="1"/>
</dbReference>
<keyword evidence="2" id="KW-1185">Reference proteome</keyword>
<dbReference type="RefSeq" id="XP_022290022.1">
    <property type="nucleotide sequence ID" value="XM_022434314.1"/>
</dbReference>
<dbReference type="InterPro" id="IPR013087">
    <property type="entry name" value="Znf_C2H2_type"/>
</dbReference>
<dbReference type="PANTHER" id="PTHR33845:SF1">
    <property type="entry name" value="C2H2-TYPE DOMAIN-CONTAINING PROTEIN"/>
    <property type="match status" value="1"/>
</dbReference>
<evidence type="ECO:0000313" key="3">
    <source>
        <dbReference type="RefSeq" id="XP_022290022.1"/>
    </source>
</evidence>
<evidence type="ECO:0000259" key="1">
    <source>
        <dbReference type="PROSITE" id="PS00028"/>
    </source>
</evidence>
<feature type="domain" description="C2H2-type" evidence="1">
    <location>
        <begin position="924"/>
        <end position="948"/>
    </location>
</feature>
<dbReference type="KEGG" id="cvn:111101722"/>
<dbReference type="PROSITE" id="PS00028">
    <property type="entry name" value="ZINC_FINGER_C2H2_1"/>
    <property type="match status" value="1"/>
</dbReference>
<dbReference type="Proteomes" id="UP000694844">
    <property type="component" value="Chromosome 6"/>
</dbReference>
<dbReference type="AlphaFoldDB" id="A0A8B8AEV4"/>
<gene>
    <name evidence="3" type="primary">LOC111101722</name>
</gene>
<evidence type="ECO:0000313" key="2">
    <source>
        <dbReference type="Proteomes" id="UP000694844"/>
    </source>
</evidence>
<reference evidence="3" key="1">
    <citation type="submission" date="2025-08" db="UniProtKB">
        <authorList>
            <consortium name="RefSeq"/>
        </authorList>
    </citation>
    <scope>IDENTIFICATION</scope>
    <source>
        <tissue evidence="3">Whole sample</tissue>
    </source>
</reference>
<proteinExistence type="predicted"/>
<organism evidence="2 3">
    <name type="scientific">Crassostrea virginica</name>
    <name type="common">Eastern oyster</name>
    <dbReference type="NCBI Taxonomy" id="6565"/>
    <lineage>
        <taxon>Eukaryota</taxon>
        <taxon>Metazoa</taxon>
        <taxon>Spiralia</taxon>
        <taxon>Lophotrochozoa</taxon>
        <taxon>Mollusca</taxon>
        <taxon>Bivalvia</taxon>
        <taxon>Autobranchia</taxon>
        <taxon>Pteriomorphia</taxon>
        <taxon>Ostreida</taxon>
        <taxon>Ostreoidea</taxon>
        <taxon>Ostreidae</taxon>
        <taxon>Crassostrea</taxon>
    </lineage>
</organism>
<dbReference type="OrthoDB" id="6141814at2759"/>
<protein>
    <submittedName>
        <fullName evidence="3">Uncharacterized protein LOC111101722</fullName>
    </submittedName>
</protein>